<dbReference type="Gene3D" id="3.40.309.10">
    <property type="entry name" value="Aldehyde Dehydrogenase, Chain A, domain 2"/>
    <property type="match status" value="1"/>
</dbReference>
<dbReference type="InterPro" id="IPR016163">
    <property type="entry name" value="Ald_DH_C"/>
</dbReference>
<dbReference type="GO" id="GO:0018480">
    <property type="term" value="F:5-carboxymethyl-2-hydroxymuconic-semialdehyde dehydrogenase activity"/>
    <property type="evidence" value="ECO:0007669"/>
    <property type="project" value="InterPro"/>
</dbReference>
<comment type="similarity">
    <text evidence="1 6">Belongs to the aldehyde dehydrogenase family.</text>
</comment>
<dbReference type="CDD" id="cd07093">
    <property type="entry name" value="ALDH_F8_HMSADH"/>
    <property type="match status" value="1"/>
</dbReference>
<dbReference type="GO" id="GO:0008802">
    <property type="term" value="F:betaine-aldehyde dehydrogenase (NAD+) activity"/>
    <property type="evidence" value="ECO:0007669"/>
    <property type="project" value="UniProtKB-EC"/>
</dbReference>
<accession>A0A4Q0SRK9</accession>
<dbReference type="InterPro" id="IPR015590">
    <property type="entry name" value="Aldehyde_DH_dom"/>
</dbReference>
<dbReference type="PANTHER" id="PTHR43720">
    <property type="entry name" value="2-AMINOMUCONIC SEMIALDEHYDE DEHYDROGENASE"/>
    <property type="match status" value="1"/>
</dbReference>
<evidence type="ECO:0000256" key="1">
    <source>
        <dbReference type="ARBA" id="ARBA00009986"/>
    </source>
</evidence>
<name>A0A4Q0SRK9_9BRAD</name>
<organism evidence="8 9">
    <name type="scientific">Bradyrhizobium zhanjiangense</name>
    <dbReference type="NCBI Taxonomy" id="1325107"/>
    <lineage>
        <taxon>Bacteria</taxon>
        <taxon>Pseudomonadati</taxon>
        <taxon>Pseudomonadota</taxon>
        <taxon>Alphaproteobacteria</taxon>
        <taxon>Hyphomicrobiales</taxon>
        <taxon>Nitrobacteraceae</taxon>
        <taxon>Bradyrhizobium</taxon>
    </lineage>
</organism>
<reference evidence="8 9" key="1">
    <citation type="submission" date="2015-04" db="EMBL/GenBank/DDBJ databases">
        <title>Comparative genomics of rhizobia nodulating Arachis hypogaea in China.</title>
        <authorList>
            <person name="Li Y."/>
        </authorList>
    </citation>
    <scope>NUCLEOTIDE SEQUENCE [LARGE SCALE GENOMIC DNA]</scope>
    <source>
        <strain evidence="8 9">CCBAU 51787</strain>
    </source>
</reference>
<dbReference type="InterPro" id="IPR011985">
    <property type="entry name" value="DH_HpaE"/>
</dbReference>
<evidence type="ECO:0000256" key="2">
    <source>
        <dbReference type="ARBA" id="ARBA00023002"/>
    </source>
</evidence>
<dbReference type="Proteomes" id="UP000290565">
    <property type="component" value="Unassembled WGS sequence"/>
</dbReference>
<dbReference type="PANTHER" id="PTHR43720:SF2">
    <property type="entry name" value="2-AMINOMUCONIC SEMIALDEHYDE DEHYDROGENASE"/>
    <property type="match status" value="1"/>
</dbReference>
<gene>
    <name evidence="8" type="ORF">XH94_12370</name>
</gene>
<dbReference type="Pfam" id="PF00171">
    <property type="entry name" value="Aldedh"/>
    <property type="match status" value="1"/>
</dbReference>
<protein>
    <submittedName>
        <fullName evidence="8">Betaine-aldehyde dehydrogenase</fullName>
        <ecNumber evidence="8">1.2.1.8</ecNumber>
    </submittedName>
</protein>
<dbReference type="NCBIfam" id="TIGR02299">
    <property type="entry name" value="HpaE"/>
    <property type="match status" value="1"/>
</dbReference>
<dbReference type="InterPro" id="IPR029510">
    <property type="entry name" value="Ald_DH_CS_GLU"/>
</dbReference>
<evidence type="ECO:0000259" key="7">
    <source>
        <dbReference type="Pfam" id="PF00171"/>
    </source>
</evidence>
<evidence type="ECO:0000256" key="6">
    <source>
        <dbReference type="RuleBase" id="RU003345"/>
    </source>
</evidence>
<feature type="domain" description="Aldehyde dehydrogenase" evidence="7">
    <location>
        <begin position="36"/>
        <end position="491"/>
    </location>
</feature>
<feature type="active site" evidence="5">
    <location>
        <position position="266"/>
    </location>
</feature>
<dbReference type="AlphaFoldDB" id="A0A4Q0SRK9"/>
<dbReference type="InterPro" id="IPR016162">
    <property type="entry name" value="Ald_DH_N"/>
</dbReference>
<dbReference type="SUPFAM" id="SSF53720">
    <property type="entry name" value="ALDH-like"/>
    <property type="match status" value="1"/>
</dbReference>
<dbReference type="EMBL" id="LBJM01000036">
    <property type="protein sequence ID" value="RXH40576.1"/>
    <property type="molecule type" value="Genomic_DNA"/>
</dbReference>
<comment type="caution">
    <text evidence="8">The sequence shown here is derived from an EMBL/GenBank/DDBJ whole genome shotgun (WGS) entry which is preliminary data.</text>
</comment>
<dbReference type="FunFam" id="3.40.605.10:FF:000007">
    <property type="entry name" value="NAD/NADP-dependent betaine aldehyde dehydrogenase"/>
    <property type="match status" value="1"/>
</dbReference>
<keyword evidence="2 6" id="KW-0560">Oxidoreductase</keyword>
<dbReference type="InterPro" id="IPR016161">
    <property type="entry name" value="Ald_DH/histidinol_DH"/>
</dbReference>
<dbReference type="EC" id="1.2.1.8" evidence="8"/>
<dbReference type="GO" id="GO:1901023">
    <property type="term" value="P:4-hydroxyphenylacetate catabolic process"/>
    <property type="evidence" value="ECO:0007669"/>
    <property type="project" value="InterPro"/>
</dbReference>
<keyword evidence="4" id="KW-0558">Oxidation</keyword>
<evidence type="ECO:0000256" key="5">
    <source>
        <dbReference type="PROSITE-ProRule" id="PRU10007"/>
    </source>
</evidence>
<evidence type="ECO:0000313" key="8">
    <source>
        <dbReference type="EMBL" id="RXH40576.1"/>
    </source>
</evidence>
<sequence>MSKLQENIVKAERHLARFRETGVLNRIGGEDVPAADNATFETISPVDLKPLAKVSHGKAADIDRAARAAQAAFPQWAETSGDARKELLHKVADAIVARAEEIAFVECMDTGQSLKFMAKAALRGAENFRFFADRAPEARDGKSLRTAGQVNMTTRVPIGPVGIITPWNTPFMLSTWKIAPALAAGCTIVHKPAEFSPLTARLLIEIAEEAGLPKGVWNLVNGLGEDAGKALTEHPLIKAIGFVGESRTGSMIMKQGADTLKRVHFELGGKNPVIVFADADLERAADAAVFMIYSLNGERCTSSSRLLVEASIYDKFTAMVAEKASRIKVGHPLDPETVIGPLIHPVHEKKVLEYVEIGRTEGAKIATGGRKIDGPGGGCYVAPTLFTGANNQMRIAQEEIFGPVLTAIPFKDEADALALANDVQYGLTGYLWTADVTRAFRFTDRLQAGMIWVNSENVRHLPTPFGGVKNSGIGRDGGDWSFDFYMETKNVAFATTAHNIQKLGG</sequence>
<dbReference type="Gene3D" id="3.40.605.10">
    <property type="entry name" value="Aldehyde Dehydrogenase, Chain A, domain 1"/>
    <property type="match status" value="1"/>
</dbReference>
<dbReference type="RefSeq" id="WP_128935847.1">
    <property type="nucleotide sequence ID" value="NZ_CP022221.1"/>
</dbReference>
<evidence type="ECO:0000313" key="9">
    <source>
        <dbReference type="Proteomes" id="UP000290565"/>
    </source>
</evidence>
<evidence type="ECO:0000256" key="4">
    <source>
        <dbReference type="ARBA" id="ARBA00023097"/>
    </source>
</evidence>
<dbReference type="FunFam" id="3.40.309.10:FF:000012">
    <property type="entry name" value="Betaine aldehyde dehydrogenase"/>
    <property type="match status" value="1"/>
</dbReference>
<proteinExistence type="inferred from homology"/>
<dbReference type="PROSITE" id="PS00687">
    <property type="entry name" value="ALDEHYDE_DEHYDR_GLU"/>
    <property type="match status" value="1"/>
</dbReference>
<keyword evidence="3" id="KW-0520">NAD</keyword>
<evidence type="ECO:0000256" key="3">
    <source>
        <dbReference type="ARBA" id="ARBA00023027"/>
    </source>
</evidence>